<feature type="compositionally biased region" description="Gly residues" evidence="1">
    <location>
        <begin position="43"/>
        <end position="53"/>
    </location>
</feature>
<protein>
    <submittedName>
        <fullName evidence="2">Uncharacterized protein</fullName>
    </submittedName>
</protein>
<keyword evidence="3" id="KW-1185">Reference proteome</keyword>
<reference evidence="3" key="1">
    <citation type="journal article" date="2019" name="Int. J. Syst. Evol. Microbiol.">
        <title>The Global Catalogue of Microorganisms (GCM) 10K type strain sequencing project: providing services to taxonomists for standard genome sequencing and annotation.</title>
        <authorList>
            <consortium name="The Broad Institute Genomics Platform"/>
            <consortium name="The Broad Institute Genome Sequencing Center for Infectious Disease"/>
            <person name="Wu L."/>
            <person name="Ma J."/>
        </authorList>
    </citation>
    <scope>NUCLEOTIDE SEQUENCE [LARGE SCALE GENOMIC DNA]</scope>
    <source>
        <strain evidence="3">JCM 16704</strain>
    </source>
</reference>
<organism evidence="2 3">
    <name type="scientific">Sphingobacterium kyonggiense</name>
    <dbReference type="NCBI Taxonomy" id="714075"/>
    <lineage>
        <taxon>Bacteria</taxon>
        <taxon>Pseudomonadati</taxon>
        <taxon>Bacteroidota</taxon>
        <taxon>Sphingobacteriia</taxon>
        <taxon>Sphingobacteriales</taxon>
        <taxon>Sphingobacteriaceae</taxon>
        <taxon>Sphingobacterium</taxon>
    </lineage>
</organism>
<evidence type="ECO:0000313" key="3">
    <source>
        <dbReference type="Proteomes" id="UP001500101"/>
    </source>
</evidence>
<feature type="compositionally biased region" description="Polar residues" evidence="1">
    <location>
        <begin position="30"/>
        <end position="42"/>
    </location>
</feature>
<gene>
    <name evidence="2" type="ORF">GCM10022216_16870</name>
</gene>
<comment type="caution">
    <text evidence="2">The sequence shown here is derived from an EMBL/GenBank/DDBJ whole genome shotgun (WGS) entry which is preliminary data.</text>
</comment>
<accession>A0ABP7YP87</accession>
<evidence type="ECO:0000313" key="2">
    <source>
        <dbReference type="EMBL" id="GAA4139105.1"/>
    </source>
</evidence>
<dbReference type="EMBL" id="BAAAZI010000006">
    <property type="protein sequence ID" value="GAA4139105.1"/>
    <property type="molecule type" value="Genomic_DNA"/>
</dbReference>
<name>A0ABP7YP87_9SPHI</name>
<dbReference type="Proteomes" id="UP001500101">
    <property type="component" value="Unassembled WGS sequence"/>
</dbReference>
<proteinExistence type="predicted"/>
<sequence>MINDEKKDYVIPSMTSVLVELEHAIAADSVTASPNPSINDWNGGTGGSNDGDL</sequence>
<feature type="region of interest" description="Disordered" evidence="1">
    <location>
        <begin position="29"/>
        <end position="53"/>
    </location>
</feature>
<evidence type="ECO:0000256" key="1">
    <source>
        <dbReference type="SAM" id="MobiDB-lite"/>
    </source>
</evidence>